<gene>
    <name evidence="1" type="ORF">FQP86_01915</name>
</gene>
<evidence type="ECO:0000313" key="1">
    <source>
        <dbReference type="EMBL" id="TVU73847.1"/>
    </source>
</evidence>
<reference evidence="1 2" key="1">
    <citation type="submission" date="2019-07" db="EMBL/GenBank/DDBJ databases">
        <title>Diversity of Bacteria from Kongsfjorden, Arctic.</title>
        <authorList>
            <person name="Yu Y."/>
        </authorList>
    </citation>
    <scope>NUCLEOTIDE SEQUENCE [LARGE SCALE GENOMIC DNA]</scope>
    <source>
        <strain evidence="1 2">SM1923</strain>
    </source>
</reference>
<organism evidence="1 2">
    <name type="scientific">Cobetia crustatorum</name>
    <dbReference type="NCBI Taxonomy" id="553385"/>
    <lineage>
        <taxon>Bacteria</taxon>
        <taxon>Pseudomonadati</taxon>
        <taxon>Pseudomonadota</taxon>
        <taxon>Gammaproteobacteria</taxon>
        <taxon>Oceanospirillales</taxon>
        <taxon>Halomonadaceae</taxon>
        <taxon>Cobetia</taxon>
    </lineage>
</organism>
<dbReference type="Proteomes" id="UP000319941">
    <property type="component" value="Unassembled WGS sequence"/>
</dbReference>
<accession>A0A558HXK4</accession>
<dbReference type="AlphaFoldDB" id="A0A558HXK4"/>
<evidence type="ECO:0000313" key="2">
    <source>
        <dbReference type="Proteomes" id="UP000319941"/>
    </source>
</evidence>
<dbReference type="EMBL" id="VNFH01000001">
    <property type="protein sequence ID" value="TVU73847.1"/>
    <property type="molecule type" value="Genomic_DNA"/>
</dbReference>
<keyword evidence="2" id="KW-1185">Reference proteome</keyword>
<protein>
    <submittedName>
        <fullName evidence="1">Uncharacterized protein</fullName>
    </submittedName>
</protein>
<comment type="caution">
    <text evidence="1">The sequence shown here is derived from an EMBL/GenBank/DDBJ whole genome shotgun (WGS) entry which is preliminary data.</text>
</comment>
<sequence length="77" mass="8416">MASKALLDRLAALEALVSTTGLDLTPDEQQALTAVLHYPSTPSLEVFTTDHPSIPRNVAAETLKHWAMIEDLMNNTK</sequence>
<proteinExistence type="predicted"/>
<name>A0A558HXK4_9GAMM</name>
<dbReference type="RefSeq" id="WP_144726403.1">
    <property type="nucleotide sequence ID" value="NZ_CAWOWR010000001.1"/>
</dbReference>